<dbReference type="KEGG" id="dpx:DAPPUDRAFT_104366"/>
<dbReference type="PhylomeDB" id="E9GM13"/>
<dbReference type="InParanoid" id="E9GM13"/>
<evidence type="ECO:0000313" key="1">
    <source>
        <dbReference type="EMBL" id="EFX79469.1"/>
    </source>
</evidence>
<sequence length="104" mass="11720">MGIYMDHSLLQEFERAFGKNTIQSQPRNPGRWLPQYSLTKTGKTTANPIWNFATLTVVNVEKEEKPEPKVEPEEPLTTGITSANGTNFTFFKTGYCGVSLLTYD</sequence>
<accession>E9GM13</accession>
<name>E9GM13_DAPPU</name>
<proteinExistence type="predicted"/>
<organism evidence="1 2">
    <name type="scientific">Daphnia pulex</name>
    <name type="common">Water flea</name>
    <dbReference type="NCBI Taxonomy" id="6669"/>
    <lineage>
        <taxon>Eukaryota</taxon>
        <taxon>Metazoa</taxon>
        <taxon>Ecdysozoa</taxon>
        <taxon>Arthropoda</taxon>
        <taxon>Crustacea</taxon>
        <taxon>Branchiopoda</taxon>
        <taxon>Diplostraca</taxon>
        <taxon>Cladocera</taxon>
        <taxon>Anomopoda</taxon>
        <taxon>Daphniidae</taxon>
        <taxon>Daphnia</taxon>
    </lineage>
</organism>
<gene>
    <name evidence="1" type="ORF">DAPPUDRAFT_104366</name>
</gene>
<dbReference type="AlphaFoldDB" id="E9GM13"/>
<protein>
    <submittedName>
        <fullName evidence="1">Uncharacterized protein</fullName>
    </submittedName>
</protein>
<reference evidence="1 2" key="1">
    <citation type="journal article" date="2011" name="Science">
        <title>The ecoresponsive genome of Daphnia pulex.</title>
        <authorList>
            <person name="Colbourne J.K."/>
            <person name="Pfrender M.E."/>
            <person name="Gilbert D."/>
            <person name="Thomas W.K."/>
            <person name="Tucker A."/>
            <person name="Oakley T.H."/>
            <person name="Tokishita S."/>
            <person name="Aerts A."/>
            <person name="Arnold G.J."/>
            <person name="Basu M.K."/>
            <person name="Bauer D.J."/>
            <person name="Caceres C.E."/>
            <person name="Carmel L."/>
            <person name="Casola C."/>
            <person name="Choi J.H."/>
            <person name="Detter J.C."/>
            <person name="Dong Q."/>
            <person name="Dusheyko S."/>
            <person name="Eads B.D."/>
            <person name="Frohlich T."/>
            <person name="Geiler-Samerotte K.A."/>
            <person name="Gerlach D."/>
            <person name="Hatcher P."/>
            <person name="Jogdeo S."/>
            <person name="Krijgsveld J."/>
            <person name="Kriventseva E.V."/>
            <person name="Kultz D."/>
            <person name="Laforsch C."/>
            <person name="Lindquist E."/>
            <person name="Lopez J."/>
            <person name="Manak J.R."/>
            <person name="Muller J."/>
            <person name="Pangilinan J."/>
            <person name="Patwardhan R.P."/>
            <person name="Pitluck S."/>
            <person name="Pritham E.J."/>
            <person name="Rechtsteiner A."/>
            <person name="Rho M."/>
            <person name="Rogozin I.B."/>
            <person name="Sakarya O."/>
            <person name="Salamov A."/>
            <person name="Schaack S."/>
            <person name="Shapiro H."/>
            <person name="Shiga Y."/>
            <person name="Skalitzky C."/>
            <person name="Smith Z."/>
            <person name="Souvorov A."/>
            <person name="Sung W."/>
            <person name="Tang Z."/>
            <person name="Tsuchiya D."/>
            <person name="Tu H."/>
            <person name="Vos H."/>
            <person name="Wang M."/>
            <person name="Wolf Y.I."/>
            <person name="Yamagata H."/>
            <person name="Yamada T."/>
            <person name="Ye Y."/>
            <person name="Shaw J.R."/>
            <person name="Andrews J."/>
            <person name="Crease T.J."/>
            <person name="Tang H."/>
            <person name="Lucas S.M."/>
            <person name="Robertson H.M."/>
            <person name="Bork P."/>
            <person name="Koonin E.V."/>
            <person name="Zdobnov E.M."/>
            <person name="Grigoriev I.V."/>
            <person name="Lynch M."/>
            <person name="Boore J.L."/>
        </authorList>
    </citation>
    <scope>NUCLEOTIDE SEQUENCE [LARGE SCALE GENOMIC DNA]</scope>
</reference>
<evidence type="ECO:0000313" key="2">
    <source>
        <dbReference type="Proteomes" id="UP000000305"/>
    </source>
</evidence>
<dbReference type="Proteomes" id="UP000000305">
    <property type="component" value="Unassembled WGS sequence"/>
</dbReference>
<dbReference type="HOGENOM" id="CLU_2374899_0_0_1"/>
<keyword evidence="2" id="KW-1185">Reference proteome</keyword>
<dbReference type="EMBL" id="GL732552">
    <property type="protein sequence ID" value="EFX79469.1"/>
    <property type="molecule type" value="Genomic_DNA"/>
</dbReference>